<keyword evidence="6" id="KW-0808">Transferase</keyword>
<dbReference type="PANTHER" id="PTHR10457:SF7">
    <property type="entry name" value="GALACTOKINASE-RELATED"/>
    <property type="match status" value="1"/>
</dbReference>
<dbReference type="InterPro" id="IPR014721">
    <property type="entry name" value="Ribsml_uS5_D2-typ_fold_subgr"/>
</dbReference>
<protein>
    <submittedName>
        <fullName evidence="6">Galactokinase</fullName>
        <ecNumber evidence="6">2.7.1.6</ecNumber>
    </submittedName>
</protein>
<gene>
    <name evidence="6" type="primary">galK</name>
    <name evidence="6" type="ORF">Pla123a_45430</name>
</gene>
<dbReference type="SUPFAM" id="SSF55060">
    <property type="entry name" value="GHMP Kinase, C-terminal domain"/>
    <property type="match status" value="1"/>
</dbReference>
<keyword evidence="2" id="KW-0547">Nucleotide-binding</keyword>
<evidence type="ECO:0000313" key="7">
    <source>
        <dbReference type="Proteomes" id="UP000318478"/>
    </source>
</evidence>
<dbReference type="GO" id="GO:0004335">
    <property type="term" value="F:galactokinase activity"/>
    <property type="evidence" value="ECO:0007669"/>
    <property type="project" value="UniProtKB-EC"/>
</dbReference>
<dbReference type="RefSeq" id="WP_146591229.1">
    <property type="nucleotide sequence ID" value="NZ_SJPO01000014.1"/>
</dbReference>
<dbReference type="EC" id="2.7.1.6" evidence="6"/>
<keyword evidence="4" id="KW-0067">ATP-binding</keyword>
<dbReference type="GO" id="GO:0005524">
    <property type="term" value="F:ATP binding"/>
    <property type="evidence" value="ECO:0007669"/>
    <property type="project" value="UniProtKB-KW"/>
</dbReference>
<dbReference type="AlphaFoldDB" id="A0A5C5XY47"/>
<evidence type="ECO:0000313" key="6">
    <source>
        <dbReference type="EMBL" id="TWT66845.1"/>
    </source>
</evidence>
<evidence type="ECO:0000256" key="2">
    <source>
        <dbReference type="ARBA" id="ARBA00022741"/>
    </source>
</evidence>
<reference evidence="6 7" key="1">
    <citation type="submission" date="2019-02" db="EMBL/GenBank/DDBJ databases">
        <title>Deep-cultivation of Planctomycetes and their phenomic and genomic characterization uncovers novel biology.</title>
        <authorList>
            <person name="Wiegand S."/>
            <person name="Jogler M."/>
            <person name="Boedeker C."/>
            <person name="Pinto D."/>
            <person name="Vollmers J."/>
            <person name="Rivas-Marin E."/>
            <person name="Kohn T."/>
            <person name="Peeters S.H."/>
            <person name="Heuer A."/>
            <person name="Rast P."/>
            <person name="Oberbeckmann S."/>
            <person name="Bunk B."/>
            <person name="Jeske O."/>
            <person name="Meyerdierks A."/>
            <person name="Storesund J.E."/>
            <person name="Kallscheuer N."/>
            <person name="Luecker S."/>
            <person name="Lage O.M."/>
            <person name="Pohl T."/>
            <person name="Merkel B.J."/>
            <person name="Hornburger P."/>
            <person name="Mueller R.-W."/>
            <person name="Bruemmer F."/>
            <person name="Labrenz M."/>
            <person name="Spormann A.M."/>
            <person name="Op Den Camp H."/>
            <person name="Overmann J."/>
            <person name="Amann R."/>
            <person name="Jetten M.S.M."/>
            <person name="Mascher T."/>
            <person name="Medema M.H."/>
            <person name="Devos D.P."/>
            <person name="Kaster A.-K."/>
            <person name="Ovreas L."/>
            <person name="Rohde M."/>
            <person name="Galperin M.Y."/>
            <person name="Jogler C."/>
        </authorList>
    </citation>
    <scope>NUCLEOTIDE SEQUENCE [LARGE SCALE GENOMIC DNA]</scope>
    <source>
        <strain evidence="6 7">Pla123a</strain>
    </source>
</reference>
<dbReference type="EMBL" id="SJPO01000014">
    <property type="protein sequence ID" value="TWT66845.1"/>
    <property type="molecule type" value="Genomic_DNA"/>
</dbReference>
<comment type="similarity">
    <text evidence="1">Belongs to the GHMP kinase family. GalK subfamily.</text>
</comment>
<dbReference type="GO" id="GO:0005829">
    <property type="term" value="C:cytosol"/>
    <property type="evidence" value="ECO:0007669"/>
    <property type="project" value="TreeGrafter"/>
</dbReference>
<keyword evidence="7" id="KW-1185">Reference proteome</keyword>
<evidence type="ECO:0000256" key="3">
    <source>
        <dbReference type="ARBA" id="ARBA00022777"/>
    </source>
</evidence>
<comment type="caution">
    <text evidence="6">The sequence shown here is derived from an EMBL/GenBank/DDBJ whole genome shotgun (WGS) entry which is preliminary data.</text>
</comment>
<dbReference type="InterPro" id="IPR006206">
    <property type="entry name" value="Mevalonate/galactokinase"/>
</dbReference>
<evidence type="ECO:0000259" key="5">
    <source>
        <dbReference type="Pfam" id="PF00288"/>
    </source>
</evidence>
<dbReference type="InterPro" id="IPR006204">
    <property type="entry name" value="GHMP_kinase_N_dom"/>
</dbReference>
<name>A0A5C5XY47_9BACT</name>
<dbReference type="Pfam" id="PF00288">
    <property type="entry name" value="GHMP_kinases_N"/>
    <property type="match status" value="1"/>
</dbReference>
<dbReference type="OrthoDB" id="250531at2"/>
<evidence type="ECO:0000256" key="1">
    <source>
        <dbReference type="ARBA" id="ARBA00006566"/>
    </source>
</evidence>
<dbReference type="PIRSF" id="PIRSF000530">
    <property type="entry name" value="Galactokinase"/>
    <property type="match status" value="1"/>
</dbReference>
<dbReference type="InterPro" id="IPR020568">
    <property type="entry name" value="Ribosomal_Su5_D2-typ_SF"/>
</dbReference>
<dbReference type="Proteomes" id="UP000318478">
    <property type="component" value="Unassembled WGS sequence"/>
</dbReference>
<accession>A0A5C5XY47</accession>
<evidence type="ECO:0000256" key="4">
    <source>
        <dbReference type="ARBA" id="ARBA00022840"/>
    </source>
</evidence>
<dbReference type="Gene3D" id="3.30.230.10">
    <property type="match status" value="1"/>
</dbReference>
<dbReference type="SUPFAM" id="SSF54211">
    <property type="entry name" value="Ribosomal protein S5 domain 2-like"/>
    <property type="match status" value="1"/>
</dbReference>
<dbReference type="GO" id="GO:0006012">
    <property type="term" value="P:galactose metabolic process"/>
    <property type="evidence" value="ECO:0007669"/>
    <property type="project" value="TreeGrafter"/>
</dbReference>
<dbReference type="Gene3D" id="3.30.70.890">
    <property type="entry name" value="GHMP kinase, C-terminal domain"/>
    <property type="match status" value="1"/>
</dbReference>
<dbReference type="InterPro" id="IPR036554">
    <property type="entry name" value="GHMP_kinase_C_sf"/>
</dbReference>
<dbReference type="PRINTS" id="PR00959">
    <property type="entry name" value="MEVGALKINASE"/>
</dbReference>
<organism evidence="6 7">
    <name type="scientific">Posidoniimonas polymericola</name>
    <dbReference type="NCBI Taxonomy" id="2528002"/>
    <lineage>
        <taxon>Bacteria</taxon>
        <taxon>Pseudomonadati</taxon>
        <taxon>Planctomycetota</taxon>
        <taxon>Planctomycetia</taxon>
        <taxon>Pirellulales</taxon>
        <taxon>Lacipirellulaceae</taxon>
        <taxon>Posidoniimonas</taxon>
    </lineage>
</organism>
<feature type="domain" description="GHMP kinase N-terminal" evidence="5">
    <location>
        <begin position="117"/>
        <end position="191"/>
    </location>
</feature>
<proteinExistence type="inferred from homology"/>
<keyword evidence="3 6" id="KW-0418">Kinase</keyword>
<dbReference type="PANTHER" id="PTHR10457">
    <property type="entry name" value="MEVALONATE KINASE/GALACTOKINASE"/>
    <property type="match status" value="1"/>
</dbReference>
<sequence length="410" mass="44681">MPESIPAEVREQLASLAKESQLDVLGGRVRRSSSRFCLGVEHGDYNGTELFGVGTDRFIWLAYKPNDSGRVRLKSANFPEDGLIDFPVDQPPAPGEAPDSWARFPYGVSYILGREGHKLTGGFDAVLYGNIPGGGMSRSASLALNLIETFLECSGIEGVTGMPVVELAKAVENDYIGSPCGNLDQIMIYFAKAGMGTHYKPSDGSIDHVPLPETAEEFRLVSLDTGTVRPGLEKSTYKIRAQECAEMATLCRERFGIQTLGDVKTEEQYQAIRDAFNDAKPNLVKRLKYIYEAQQRFDTMLDAWRRGDLTTVGQVFRQDGYGLRDDYEISGPELEAMCEIARTVPGVLGERMLGGGDKGASGAIVKPGAVDALRAAVNEQYPERCPEFAGKQNVHSCSVVDGLTLCEGLD</sequence>